<dbReference type="Pfam" id="PF21013">
    <property type="entry name" value="LOC400499"/>
    <property type="match status" value="1"/>
</dbReference>
<sequence>MPVILASPEAEAGESLELEVSYGKHWDERSNKRHLRVSQTFKNDSGRTLSNHFMEVTHQMLSWVEATLSRALKRHCKPLLDLYDLVTR</sequence>
<protein>
    <submittedName>
        <fullName evidence="2">Uncharacterized protein LOC116545686</fullName>
    </submittedName>
</protein>
<evidence type="ECO:0000313" key="1">
    <source>
        <dbReference type="Proteomes" id="UP000504640"/>
    </source>
</evidence>
<name>A0A6J3HDJ2_SAPAP</name>
<evidence type="ECO:0000313" key="2">
    <source>
        <dbReference type="RefSeq" id="XP_032128110.1"/>
    </source>
</evidence>
<dbReference type="RefSeq" id="XP_032128110.1">
    <property type="nucleotide sequence ID" value="XM_032272219.1"/>
</dbReference>
<reference evidence="2" key="1">
    <citation type="submission" date="2025-08" db="UniProtKB">
        <authorList>
            <consortium name="RefSeq"/>
        </authorList>
    </citation>
    <scope>IDENTIFICATION</scope>
    <source>
        <tissue evidence="2">Blood</tissue>
    </source>
</reference>
<dbReference type="InterPro" id="IPR048484">
    <property type="entry name" value="LOC400499-like"/>
</dbReference>
<gene>
    <name evidence="2" type="primary">LOC116545686</name>
</gene>
<dbReference type="AlphaFoldDB" id="A0A6J3HDJ2"/>
<proteinExistence type="predicted"/>
<keyword evidence="1" id="KW-1185">Reference proteome</keyword>
<organism evidence="1 2">
    <name type="scientific">Sapajus apella</name>
    <name type="common">Brown-capped capuchin</name>
    <name type="synonym">Cebus apella</name>
    <dbReference type="NCBI Taxonomy" id="9515"/>
    <lineage>
        <taxon>Eukaryota</taxon>
        <taxon>Metazoa</taxon>
        <taxon>Chordata</taxon>
        <taxon>Craniata</taxon>
        <taxon>Vertebrata</taxon>
        <taxon>Euteleostomi</taxon>
        <taxon>Mammalia</taxon>
        <taxon>Eutheria</taxon>
        <taxon>Euarchontoglires</taxon>
        <taxon>Primates</taxon>
        <taxon>Haplorrhini</taxon>
        <taxon>Platyrrhini</taxon>
        <taxon>Cebidae</taxon>
        <taxon>Cebinae</taxon>
        <taxon>Sapajus</taxon>
    </lineage>
</organism>
<dbReference type="Proteomes" id="UP000504640">
    <property type="component" value="Unplaced"/>
</dbReference>
<dbReference type="GeneID" id="116545686"/>
<accession>A0A6J3HDJ2</accession>